<dbReference type="GO" id="GO:0140580">
    <property type="term" value="F:mitochondrion autophagosome adaptor activity"/>
    <property type="evidence" value="ECO:0007669"/>
    <property type="project" value="InterPro"/>
</dbReference>
<dbReference type="Proteomes" id="UP000006853">
    <property type="component" value="Chromosome 4"/>
</dbReference>
<dbReference type="PANTHER" id="PTHR38699:SF1">
    <property type="entry name" value="MITOPHAGY RECEPTOR ATG43"/>
    <property type="match status" value="1"/>
</dbReference>
<dbReference type="GO" id="GO:0000423">
    <property type="term" value="P:mitophagy"/>
    <property type="evidence" value="ECO:0007669"/>
    <property type="project" value="InterPro"/>
</dbReference>
<reference evidence="1 2" key="1">
    <citation type="journal article" date="2011" name="J. Biotechnol.">
        <title>High-quality genome sequence of Pichia pastoris CBS7435.</title>
        <authorList>
            <person name="Kuberl A."/>
            <person name="Schneider J."/>
            <person name="Thallinger G.G."/>
            <person name="Anderl I."/>
            <person name="Wibberg D."/>
            <person name="Hajek T."/>
            <person name="Jaenicke S."/>
            <person name="Brinkrolf K."/>
            <person name="Goesmann A."/>
            <person name="Szczepanowski R."/>
            <person name="Puhler A."/>
            <person name="Schwab H."/>
            <person name="Glieder A."/>
            <person name="Pichler H."/>
        </authorList>
    </citation>
    <scope>NUCLEOTIDE SEQUENCE [LARGE SCALE GENOMIC DNA]</scope>
    <source>
        <strain evidence="2">ATCC 76273 / CBS 7435 / CECT 11047 / NRRL Y-11430 / Wegner 21-1</strain>
    </source>
</reference>
<dbReference type="PANTHER" id="PTHR38699">
    <property type="entry name" value="CHROMOSOME 1, WHOLE GENOME SHOTGUN SEQUENCE"/>
    <property type="match status" value="1"/>
</dbReference>
<sequence>MNTLVIPDLRYEQSFWRTLNANSVRISSAKPQVTAKVVAYTIAIDHVIKPFIQGFLWAELLYILRPALRKIFASGRNAGIRIFGSLGLTRPSTINYKLR</sequence>
<proteinExistence type="predicted"/>
<gene>
    <name evidence="1" type="ordered locus">PP7435_Chr4-1620</name>
</gene>
<reference evidence="1 2" key="2">
    <citation type="journal article" date="2016" name="FEMS Yeast Res.">
        <title>Curation of the genome annotation of Pichia pastoris (Komagataella phaffii) CBS7435 from gene level to protein function.</title>
        <authorList>
            <person name="Valli M."/>
            <person name="Tatto N.E."/>
            <person name="Peymann A."/>
            <person name="Gruber C."/>
            <person name="Landes N."/>
            <person name="Ekker H."/>
            <person name="Thallinger G.G."/>
            <person name="Mattanovich D."/>
            <person name="Gasser B."/>
            <person name="Graf A.B."/>
        </authorList>
    </citation>
    <scope>GENOME REANNOTATION</scope>
    <source>
        <strain evidence="1 2">ATCC 76273 / CBS 7435 / CECT 11047 / NRRL Y-11430 / Wegner 21-1</strain>
    </source>
</reference>
<dbReference type="InterPro" id="IPR013898">
    <property type="entry name" value="Atg43"/>
</dbReference>
<name>A0A1G4KQV2_KOMPC</name>
<accession>A0A1G4KQV2</accession>
<evidence type="ECO:0000313" key="1">
    <source>
        <dbReference type="EMBL" id="SCV12395.1"/>
    </source>
</evidence>
<organism evidence="1 2">
    <name type="scientific">Komagataella phaffii (strain ATCC 76273 / CBS 7435 / CECT 11047 / NRRL Y-11430 / Wegner 21-1)</name>
    <name type="common">Yeast</name>
    <name type="synonym">Pichia pastoris</name>
    <dbReference type="NCBI Taxonomy" id="981350"/>
    <lineage>
        <taxon>Eukaryota</taxon>
        <taxon>Fungi</taxon>
        <taxon>Dikarya</taxon>
        <taxon>Ascomycota</taxon>
        <taxon>Saccharomycotina</taxon>
        <taxon>Pichiomycetes</taxon>
        <taxon>Pichiales</taxon>
        <taxon>Pichiaceae</taxon>
        <taxon>Komagataella</taxon>
    </lineage>
</organism>
<protein>
    <submittedName>
        <fullName evidence="1">Uncharacterized protein</fullName>
    </submittedName>
</protein>
<dbReference type="EMBL" id="FR839631">
    <property type="protein sequence ID" value="SCV12395.1"/>
    <property type="molecule type" value="Genomic_DNA"/>
</dbReference>
<keyword evidence="2" id="KW-1185">Reference proteome</keyword>
<dbReference type="AlphaFoldDB" id="A0A1G4KQV2"/>
<evidence type="ECO:0000313" key="2">
    <source>
        <dbReference type="Proteomes" id="UP000006853"/>
    </source>
</evidence>